<evidence type="ECO:0000313" key="2">
    <source>
        <dbReference type="EMBL" id="PVZ93568.1"/>
    </source>
</evidence>
<organism evidence="2 3">
    <name type="scientific">Amnibacterium flavum</name>
    <dbReference type="NCBI Taxonomy" id="2173173"/>
    <lineage>
        <taxon>Bacteria</taxon>
        <taxon>Bacillati</taxon>
        <taxon>Actinomycetota</taxon>
        <taxon>Actinomycetes</taxon>
        <taxon>Micrococcales</taxon>
        <taxon>Microbacteriaceae</taxon>
        <taxon>Amnibacterium</taxon>
    </lineage>
</organism>
<protein>
    <submittedName>
        <fullName evidence="2">Uncharacterized protein</fullName>
    </submittedName>
</protein>
<dbReference type="RefSeq" id="WP_116757553.1">
    <property type="nucleotide sequence ID" value="NZ_JBHUEX010000001.1"/>
</dbReference>
<keyword evidence="3" id="KW-1185">Reference proteome</keyword>
<accession>A0A2V1HM14</accession>
<evidence type="ECO:0000313" key="3">
    <source>
        <dbReference type="Proteomes" id="UP000244893"/>
    </source>
</evidence>
<gene>
    <name evidence="2" type="ORF">DDQ50_14740</name>
</gene>
<dbReference type="AlphaFoldDB" id="A0A2V1HM14"/>
<feature type="region of interest" description="Disordered" evidence="1">
    <location>
        <begin position="1"/>
        <end position="24"/>
    </location>
</feature>
<name>A0A2V1HM14_9MICO</name>
<dbReference type="EMBL" id="QEOP01000003">
    <property type="protein sequence ID" value="PVZ93568.1"/>
    <property type="molecule type" value="Genomic_DNA"/>
</dbReference>
<evidence type="ECO:0000256" key="1">
    <source>
        <dbReference type="SAM" id="MobiDB-lite"/>
    </source>
</evidence>
<dbReference type="OrthoDB" id="5111843at2"/>
<comment type="caution">
    <text evidence="2">The sequence shown here is derived from an EMBL/GenBank/DDBJ whole genome shotgun (WGS) entry which is preliminary data.</text>
</comment>
<sequence length="140" mass="15363">MAWWRRQTGDGSFPKTDAGSGSLDDYQYGLQPRKGKVVIRLAGSDPYQAELASLMGDGDLFTAGGQRTMEEERTDAPIHMRLFTGTKVTGVVGTVPRGLEGAVTEALSRLESRGEKPRIPVQVVRTKNGLRVELLMWATR</sequence>
<reference evidence="2 3" key="1">
    <citation type="submission" date="2018-05" db="EMBL/GenBank/DDBJ databases">
        <title>Amnibacterium sp. M8JJ-5, whole genome shotgun sequence.</title>
        <authorList>
            <person name="Tuo L."/>
        </authorList>
    </citation>
    <scope>NUCLEOTIDE SEQUENCE [LARGE SCALE GENOMIC DNA]</scope>
    <source>
        <strain evidence="2 3">M8JJ-5</strain>
    </source>
</reference>
<dbReference type="Proteomes" id="UP000244893">
    <property type="component" value="Unassembled WGS sequence"/>
</dbReference>
<proteinExistence type="predicted"/>